<evidence type="ECO:0000256" key="1">
    <source>
        <dbReference type="SAM" id="MobiDB-lite"/>
    </source>
</evidence>
<reference evidence="3 4" key="1">
    <citation type="submission" date="2016-08" db="EMBL/GenBank/DDBJ databases">
        <authorList>
            <consortium name="Lentinula edodes genome sequencing consortium"/>
            <person name="Sakamoto Y."/>
            <person name="Nakade K."/>
            <person name="Sato S."/>
            <person name="Yoshida Y."/>
            <person name="Miyazaki K."/>
            <person name="Natsume S."/>
            <person name="Konno N."/>
        </authorList>
    </citation>
    <scope>NUCLEOTIDE SEQUENCE [LARGE SCALE GENOMIC DNA]</scope>
    <source>
        <strain evidence="3 4">NBRC 111202</strain>
    </source>
</reference>
<dbReference type="InterPro" id="IPR018786">
    <property type="entry name" value="Mit_KHE1"/>
</dbReference>
<protein>
    <recommendedName>
        <fullName evidence="5">Mitochondrial K+-H+ exchange-related-domain-containing protein</fullName>
    </recommendedName>
</protein>
<keyword evidence="2" id="KW-0812">Transmembrane</keyword>
<keyword evidence="2" id="KW-0472">Membrane</keyword>
<dbReference type="GO" id="GO:0005743">
    <property type="term" value="C:mitochondrial inner membrane"/>
    <property type="evidence" value="ECO:0007669"/>
    <property type="project" value="TreeGrafter"/>
</dbReference>
<accession>A0A1Q3EH15</accession>
<keyword evidence="2" id="KW-1133">Transmembrane helix</keyword>
<evidence type="ECO:0000313" key="4">
    <source>
        <dbReference type="Proteomes" id="UP000188533"/>
    </source>
</evidence>
<reference evidence="3 4" key="2">
    <citation type="submission" date="2017-02" db="EMBL/GenBank/DDBJ databases">
        <title>A genome survey and senescence transcriptome analysis in Lentinula edodes.</title>
        <authorList>
            <person name="Sakamoto Y."/>
            <person name="Nakade K."/>
            <person name="Sato S."/>
            <person name="Yoshida Y."/>
            <person name="Miyazaki K."/>
            <person name="Natsume S."/>
            <person name="Konno N."/>
        </authorList>
    </citation>
    <scope>NUCLEOTIDE SEQUENCE [LARGE SCALE GENOMIC DNA]</scope>
    <source>
        <strain evidence="3 4">NBRC 111202</strain>
    </source>
</reference>
<dbReference type="GO" id="GO:1902600">
    <property type="term" value="P:proton transmembrane transport"/>
    <property type="evidence" value="ECO:0007669"/>
    <property type="project" value="TreeGrafter"/>
</dbReference>
<keyword evidence="4" id="KW-1185">Reference proteome</keyword>
<comment type="caution">
    <text evidence="3">The sequence shown here is derived from an EMBL/GenBank/DDBJ whole genome shotgun (WGS) entry which is preliminary data.</text>
</comment>
<dbReference type="PANTHER" id="PTHR28062:SF1">
    <property type="entry name" value="TRANSMEMBRANE PROTEIN"/>
    <property type="match status" value="1"/>
</dbReference>
<dbReference type="PANTHER" id="PTHR28062">
    <property type="entry name" value="K+-H+ EXCHANGE-LIKE PROTEIN"/>
    <property type="match status" value="1"/>
</dbReference>
<organism evidence="3 4">
    <name type="scientific">Lentinula edodes</name>
    <name type="common">Shiitake mushroom</name>
    <name type="synonym">Lentinus edodes</name>
    <dbReference type="NCBI Taxonomy" id="5353"/>
    <lineage>
        <taxon>Eukaryota</taxon>
        <taxon>Fungi</taxon>
        <taxon>Dikarya</taxon>
        <taxon>Basidiomycota</taxon>
        <taxon>Agaricomycotina</taxon>
        <taxon>Agaricomycetes</taxon>
        <taxon>Agaricomycetidae</taxon>
        <taxon>Agaricales</taxon>
        <taxon>Marasmiineae</taxon>
        <taxon>Omphalotaceae</taxon>
        <taxon>Lentinula</taxon>
    </lineage>
</organism>
<dbReference type="Proteomes" id="UP000188533">
    <property type="component" value="Unassembled WGS sequence"/>
</dbReference>
<evidence type="ECO:0000313" key="3">
    <source>
        <dbReference type="EMBL" id="GAW06470.1"/>
    </source>
</evidence>
<evidence type="ECO:0008006" key="5">
    <source>
        <dbReference type="Google" id="ProtNLM"/>
    </source>
</evidence>
<feature type="compositionally biased region" description="Low complexity" evidence="1">
    <location>
        <begin position="255"/>
        <end position="270"/>
    </location>
</feature>
<dbReference type="EMBL" id="BDGU01000322">
    <property type="protein sequence ID" value="GAW06470.1"/>
    <property type="molecule type" value="Genomic_DNA"/>
</dbReference>
<feature type="region of interest" description="Disordered" evidence="1">
    <location>
        <begin position="248"/>
        <end position="272"/>
    </location>
</feature>
<dbReference type="GO" id="GO:0006813">
    <property type="term" value="P:potassium ion transport"/>
    <property type="evidence" value="ECO:0007669"/>
    <property type="project" value="TreeGrafter"/>
</dbReference>
<name>A0A1Q3EH15_LENED</name>
<evidence type="ECO:0000256" key="2">
    <source>
        <dbReference type="SAM" id="Phobius"/>
    </source>
</evidence>
<sequence>MVSPKNLRSVQRIISLPITRPRNASAVLPGLGHKNAFTFYQFQVNLPQIKREEPSQPRWKPKGGWIHWAHEKASNTWAGFGKAPEGNWKLKVFRIGERLVDRLDYEELALKGVDPSMGPTILHLDIRGKGVEETDENKKVILPLLYPPSIQSAESSLSQLRELIHTREPRHKKGFWTWMIIAPFTAPFMIIPIIPNLPFFFCVWRSWSHYRAYRASQYLAALIKHGHVVSAPSSELDALYKKYTPKSLTSTSTRPAPLSHQPSSPHASSHSETENIELLLTRDAVPDIVSTFSLEESSASDMYRAIEQARIRTKTSTT</sequence>
<dbReference type="STRING" id="5353.A0A1Q3EH15"/>
<dbReference type="Pfam" id="PF10173">
    <property type="entry name" value="Mit_KHE1"/>
    <property type="match status" value="1"/>
</dbReference>
<proteinExistence type="predicted"/>
<gene>
    <name evidence="3" type="ORF">LENED_008399</name>
</gene>
<dbReference type="AlphaFoldDB" id="A0A1Q3EH15"/>
<feature type="transmembrane region" description="Helical" evidence="2">
    <location>
        <begin position="175"/>
        <end position="204"/>
    </location>
</feature>